<dbReference type="Gene3D" id="1.20.120.530">
    <property type="entry name" value="GntR ligand-binding domain-like"/>
    <property type="match status" value="1"/>
</dbReference>
<dbReference type="SUPFAM" id="SSF48008">
    <property type="entry name" value="GntR ligand-binding domain-like"/>
    <property type="match status" value="1"/>
</dbReference>
<dbReference type="PANTHER" id="PTHR43537:SF49">
    <property type="entry name" value="TRANSCRIPTIONAL REGULATORY PROTEIN"/>
    <property type="match status" value="1"/>
</dbReference>
<accession>A0ABP8V649</accession>
<protein>
    <submittedName>
        <fullName evidence="5">GntR family transcriptional regulator</fullName>
    </submittedName>
</protein>
<dbReference type="InterPro" id="IPR036390">
    <property type="entry name" value="WH_DNA-bd_sf"/>
</dbReference>
<dbReference type="Pfam" id="PF00392">
    <property type="entry name" value="GntR"/>
    <property type="match status" value="1"/>
</dbReference>
<evidence type="ECO:0000256" key="3">
    <source>
        <dbReference type="ARBA" id="ARBA00023163"/>
    </source>
</evidence>
<dbReference type="Proteomes" id="UP001500604">
    <property type="component" value="Unassembled WGS sequence"/>
</dbReference>
<dbReference type="PROSITE" id="PS50949">
    <property type="entry name" value="HTH_GNTR"/>
    <property type="match status" value="1"/>
</dbReference>
<evidence type="ECO:0000313" key="5">
    <source>
        <dbReference type="EMBL" id="GAA4651510.1"/>
    </source>
</evidence>
<feature type="domain" description="HTH gntR-type" evidence="4">
    <location>
        <begin position="7"/>
        <end position="74"/>
    </location>
</feature>
<comment type="caution">
    <text evidence="5">The sequence shown here is derived from an EMBL/GenBank/DDBJ whole genome shotgun (WGS) entry which is preliminary data.</text>
</comment>
<dbReference type="SUPFAM" id="SSF46785">
    <property type="entry name" value="Winged helix' DNA-binding domain"/>
    <property type="match status" value="1"/>
</dbReference>
<dbReference type="CDD" id="cd07377">
    <property type="entry name" value="WHTH_GntR"/>
    <property type="match status" value="1"/>
</dbReference>
<keyword evidence="6" id="KW-1185">Reference proteome</keyword>
<sequence length="226" mass="26106">MNQPEPRTLSDRVFTHIQRAIVRGDIPGGSKLSESGLAEQYGISRGPLREAIRRLEGCKLVIREPHSGTRVVSLSTEELLDIYHIREVMEGLACRLAAANMTQAQIDDMRRLLDQHREQSELKEGIAYFQQEGDLDFHYRIISASGNRKLVELLCGELYHLIRMYRYRFSTQQNRPLRAFTEHQQIIDALADRDGELAELLMRRHIRVSRNRLEERIKSGFEAAPP</sequence>
<reference evidence="6" key="1">
    <citation type="journal article" date="2019" name="Int. J. Syst. Evol. Microbiol.">
        <title>The Global Catalogue of Microorganisms (GCM) 10K type strain sequencing project: providing services to taxonomists for standard genome sequencing and annotation.</title>
        <authorList>
            <consortium name="The Broad Institute Genomics Platform"/>
            <consortium name="The Broad Institute Genome Sequencing Center for Infectious Disease"/>
            <person name="Wu L."/>
            <person name="Ma J."/>
        </authorList>
    </citation>
    <scope>NUCLEOTIDE SEQUENCE [LARGE SCALE GENOMIC DNA]</scope>
    <source>
        <strain evidence="6">JCM 17805</strain>
    </source>
</reference>
<dbReference type="SMART" id="SM00895">
    <property type="entry name" value="FCD"/>
    <property type="match status" value="1"/>
</dbReference>
<dbReference type="InterPro" id="IPR036388">
    <property type="entry name" value="WH-like_DNA-bd_sf"/>
</dbReference>
<evidence type="ECO:0000313" key="6">
    <source>
        <dbReference type="Proteomes" id="UP001500604"/>
    </source>
</evidence>
<dbReference type="SMART" id="SM00345">
    <property type="entry name" value="HTH_GNTR"/>
    <property type="match status" value="1"/>
</dbReference>
<keyword evidence="2" id="KW-0238">DNA-binding</keyword>
<dbReference type="Pfam" id="PF07729">
    <property type="entry name" value="FCD"/>
    <property type="match status" value="1"/>
</dbReference>
<dbReference type="InterPro" id="IPR008920">
    <property type="entry name" value="TF_FadR/GntR_C"/>
</dbReference>
<proteinExistence type="predicted"/>
<dbReference type="EMBL" id="BAABFL010000454">
    <property type="protein sequence ID" value="GAA4651510.1"/>
    <property type="molecule type" value="Genomic_DNA"/>
</dbReference>
<keyword evidence="1" id="KW-0805">Transcription regulation</keyword>
<name>A0ABP8V649_9GAMM</name>
<dbReference type="PANTHER" id="PTHR43537">
    <property type="entry name" value="TRANSCRIPTIONAL REGULATOR, GNTR FAMILY"/>
    <property type="match status" value="1"/>
</dbReference>
<dbReference type="InterPro" id="IPR011711">
    <property type="entry name" value="GntR_C"/>
</dbReference>
<dbReference type="Gene3D" id="1.10.10.10">
    <property type="entry name" value="Winged helix-like DNA-binding domain superfamily/Winged helix DNA-binding domain"/>
    <property type="match status" value="1"/>
</dbReference>
<keyword evidence="3" id="KW-0804">Transcription</keyword>
<organism evidence="5 6">
    <name type="scientific">Kistimonas scapharcae</name>
    <dbReference type="NCBI Taxonomy" id="1036133"/>
    <lineage>
        <taxon>Bacteria</taxon>
        <taxon>Pseudomonadati</taxon>
        <taxon>Pseudomonadota</taxon>
        <taxon>Gammaproteobacteria</taxon>
        <taxon>Oceanospirillales</taxon>
        <taxon>Endozoicomonadaceae</taxon>
        <taxon>Kistimonas</taxon>
    </lineage>
</organism>
<dbReference type="RefSeq" id="WP_345197894.1">
    <property type="nucleotide sequence ID" value="NZ_BAABFL010000454.1"/>
</dbReference>
<dbReference type="InterPro" id="IPR000524">
    <property type="entry name" value="Tscrpt_reg_HTH_GntR"/>
</dbReference>
<gene>
    <name evidence="5" type="ORF">GCM10023116_37940</name>
</gene>
<evidence type="ECO:0000256" key="1">
    <source>
        <dbReference type="ARBA" id="ARBA00023015"/>
    </source>
</evidence>
<evidence type="ECO:0000259" key="4">
    <source>
        <dbReference type="PROSITE" id="PS50949"/>
    </source>
</evidence>
<evidence type="ECO:0000256" key="2">
    <source>
        <dbReference type="ARBA" id="ARBA00023125"/>
    </source>
</evidence>